<dbReference type="GO" id="GO:0004100">
    <property type="term" value="F:chitin synthase activity"/>
    <property type="evidence" value="ECO:0007669"/>
    <property type="project" value="InterPro"/>
</dbReference>
<reference evidence="4 5" key="1">
    <citation type="journal article" date="2014" name="Nature">
        <title>The genome of the recently domesticated crop plant sugar beet (Beta vulgaris).</title>
        <authorList>
            <person name="Dohm J.C."/>
            <person name="Minoche A.E."/>
            <person name="Holtgrawe D."/>
            <person name="Capella-Gutierrez S."/>
            <person name="Zakrzewski F."/>
            <person name="Tafer H."/>
            <person name="Rupp O."/>
            <person name="Sorensen T.R."/>
            <person name="Stracke R."/>
            <person name="Reinhardt R."/>
            <person name="Goesmann A."/>
            <person name="Kraft T."/>
            <person name="Schulz B."/>
            <person name="Stadler P.F."/>
            <person name="Schmidt T."/>
            <person name="Gabaldon T."/>
            <person name="Lehrach H."/>
            <person name="Weisshaar B."/>
            <person name="Himmelbauer H."/>
        </authorList>
    </citation>
    <scope>NUCLEOTIDE SEQUENCE [LARGE SCALE GENOMIC DNA]</scope>
    <source>
        <tissue evidence="4">Taproot</tissue>
    </source>
</reference>
<evidence type="ECO:0000259" key="3">
    <source>
        <dbReference type="Pfam" id="PF08407"/>
    </source>
</evidence>
<feature type="compositionally biased region" description="Low complexity" evidence="2">
    <location>
        <begin position="29"/>
        <end position="46"/>
    </location>
</feature>
<dbReference type="AlphaFoldDB" id="A0A0J8AZ66"/>
<feature type="region of interest" description="Disordered" evidence="2">
    <location>
        <begin position="21"/>
        <end position="61"/>
    </location>
</feature>
<evidence type="ECO:0000313" key="4">
    <source>
        <dbReference type="EMBL" id="KMS94049.1"/>
    </source>
</evidence>
<dbReference type="EMBL" id="KQ096569">
    <property type="protein sequence ID" value="KMS94049.1"/>
    <property type="molecule type" value="Genomic_DNA"/>
</dbReference>
<name>A0A0J8AZ66_BETVV</name>
<feature type="compositionally biased region" description="Polar residues" evidence="2">
    <location>
        <begin position="110"/>
        <end position="138"/>
    </location>
</feature>
<feature type="region of interest" description="Disordered" evidence="2">
    <location>
        <begin position="85"/>
        <end position="138"/>
    </location>
</feature>
<keyword evidence="5" id="KW-1185">Reference proteome</keyword>
<dbReference type="Proteomes" id="UP000035740">
    <property type="component" value="Unassembled WGS sequence"/>
</dbReference>
<evidence type="ECO:0000256" key="2">
    <source>
        <dbReference type="SAM" id="MobiDB-lite"/>
    </source>
</evidence>
<sequence length="214" mass="23187">VSRPANRFDLEVRPPLAADLIGDANDFTSPSSSDATPSSSNISSPSGNVMPLPGPSHRYSMYDEGKLASRVSSRSVTSSVPLSKAFSIHSSSPGPALRSYNSGLPRPASRISSLPTGALPTLNTKQSTSGRSFVSNSNPHGVKEVVQYISANDIINVADDDYRDKSSEFEMRYTAVECDANHFPSNYSLRTMENGRNIKVFIVVTMYNEDMDEL</sequence>
<protein>
    <recommendedName>
        <fullName evidence="3">Chitin synthase N-terminal domain-containing protein</fullName>
    </recommendedName>
</protein>
<keyword evidence="1" id="KW-1133">Transmembrane helix</keyword>
<dbReference type="OrthoDB" id="504113at2759"/>
<organism evidence="4 5">
    <name type="scientific">Beta vulgaris subsp. vulgaris</name>
    <name type="common">Beet</name>
    <dbReference type="NCBI Taxonomy" id="3555"/>
    <lineage>
        <taxon>Eukaryota</taxon>
        <taxon>Viridiplantae</taxon>
        <taxon>Streptophyta</taxon>
        <taxon>Embryophyta</taxon>
        <taxon>Tracheophyta</taxon>
        <taxon>Spermatophyta</taxon>
        <taxon>Magnoliopsida</taxon>
        <taxon>eudicotyledons</taxon>
        <taxon>Gunneridae</taxon>
        <taxon>Pentapetalae</taxon>
        <taxon>Caryophyllales</taxon>
        <taxon>Chenopodiaceae</taxon>
        <taxon>Betoideae</taxon>
        <taxon>Beta</taxon>
    </lineage>
</organism>
<keyword evidence="1" id="KW-0812">Transmembrane</keyword>
<feature type="domain" description="Chitin synthase N-terminal" evidence="3">
    <location>
        <begin position="165"/>
        <end position="197"/>
    </location>
</feature>
<feature type="non-terminal residue" evidence="4">
    <location>
        <position position="1"/>
    </location>
</feature>
<dbReference type="InterPro" id="IPR013616">
    <property type="entry name" value="Chitin_synth_N"/>
</dbReference>
<gene>
    <name evidence="4" type="ORF">BVRB_025310</name>
</gene>
<evidence type="ECO:0000256" key="1">
    <source>
        <dbReference type="ARBA" id="ARBA00022989"/>
    </source>
</evidence>
<proteinExistence type="predicted"/>
<feature type="non-terminal residue" evidence="4">
    <location>
        <position position="214"/>
    </location>
</feature>
<evidence type="ECO:0000313" key="5">
    <source>
        <dbReference type="Proteomes" id="UP000035740"/>
    </source>
</evidence>
<keyword evidence="1" id="KW-0472">Membrane</keyword>
<accession>A0A0J8AZ66</accession>
<dbReference type="Pfam" id="PF08407">
    <property type="entry name" value="Chitin_synth_1N"/>
    <property type="match status" value="1"/>
</dbReference>
<dbReference type="Gramene" id="KMS94049">
    <property type="protein sequence ID" value="KMS94049"/>
    <property type="gene ID" value="BVRB_025310"/>
</dbReference>